<accession>A0A2H9TNB8</accession>
<keyword evidence="6 8" id="KW-1133">Transmembrane helix</keyword>
<dbReference type="PANTHER" id="PTHR48041:SF91">
    <property type="entry name" value="ABC TRANSPORTER G FAMILY MEMBER 28"/>
    <property type="match status" value="1"/>
</dbReference>
<dbReference type="InterPro" id="IPR013525">
    <property type="entry name" value="ABC2_TM"/>
</dbReference>
<feature type="transmembrane region" description="Helical" evidence="8">
    <location>
        <begin position="597"/>
        <end position="616"/>
    </location>
</feature>
<evidence type="ECO:0000256" key="5">
    <source>
        <dbReference type="ARBA" id="ARBA00022840"/>
    </source>
</evidence>
<comment type="subcellular location">
    <subcellularLocation>
        <location evidence="1">Membrane</location>
        <topology evidence="1">Multi-pass membrane protein</topology>
    </subcellularLocation>
</comment>
<keyword evidence="5" id="KW-0067">ATP-binding</keyword>
<evidence type="ECO:0000259" key="9">
    <source>
        <dbReference type="PROSITE" id="PS50893"/>
    </source>
</evidence>
<dbReference type="Pfam" id="PF19055">
    <property type="entry name" value="ABC2_membrane_7"/>
    <property type="match status" value="1"/>
</dbReference>
<feature type="transmembrane region" description="Helical" evidence="8">
    <location>
        <begin position="513"/>
        <end position="534"/>
    </location>
</feature>
<dbReference type="InterPro" id="IPR043926">
    <property type="entry name" value="ABCG_dom"/>
</dbReference>
<dbReference type="InterPro" id="IPR027417">
    <property type="entry name" value="P-loop_NTPase"/>
</dbReference>
<keyword evidence="4" id="KW-0547">Nucleotide-binding</keyword>
<comment type="caution">
    <text evidence="10">The sequence shown here is derived from an EMBL/GenBank/DDBJ whole genome shotgun (WGS) entry which is preliminary data.</text>
</comment>
<evidence type="ECO:0000256" key="4">
    <source>
        <dbReference type="ARBA" id="ARBA00022741"/>
    </source>
</evidence>
<protein>
    <submittedName>
        <fullName evidence="10">ABC-2 type transporter domain-containing protein</fullName>
    </submittedName>
</protein>
<dbReference type="SMART" id="SM00382">
    <property type="entry name" value="AAA"/>
    <property type="match status" value="1"/>
</dbReference>
<feature type="transmembrane region" description="Helical" evidence="8">
    <location>
        <begin position="369"/>
        <end position="390"/>
    </location>
</feature>
<name>A0A2H9TNB8_9FUNG</name>
<feature type="transmembrane region" description="Helical" evidence="8">
    <location>
        <begin position="402"/>
        <end position="423"/>
    </location>
</feature>
<dbReference type="GO" id="GO:0016020">
    <property type="term" value="C:membrane"/>
    <property type="evidence" value="ECO:0007669"/>
    <property type="project" value="UniProtKB-SubCell"/>
</dbReference>
<evidence type="ECO:0000256" key="2">
    <source>
        <dbReference type="ARBA" id="ARBA00022448"/>
    </source>
</evidence>
<dbReference type="InterPro" id="IPR050352">
    <property type="entry name" value="ABCG_transporters"/>
</dbReference>
<dbReference type="Gene3D" id="3.40.50.300">
    <property type="entry name" value="P-loop containing nucleotide triphosphate hydrolases"/>
    <property type="match status" value="1"/>
</dbReference>
<evidence type="ECO:0000313" key="10">
    <source>
        <dbReference type="EMBL" id="PJF19160.1"/>
    </source>
</evidence>
<dbReference type="Pfam" id="PF01061">
    <property type="entry name" value="ABC2_membrane"/>
    <property type="match status" value="1"/>
</dbReference>
<dbReference type="InterPro" id="IPR003593">
    <property type="entry name" value="AAA+_ATPase"/>
</dbReference>
<keyword evidence="7 8" id="KW-0472">Membrane</keyword>
<evidence type="ECO:0000256" key="3">
    <source>
        <dbReference type="ARBA" id="ARBA00022692"/>
    </source>
</evidence>
<dbReference type="GO" id="GO:0140359">
    <property type="term" value="F:ABC-type transporter activity"/>
    <property type="evidence" value="ECO:0007669"/>
    <property type="project" value="InterPro"/>
</dbReference>
<dbReference type="Pfam" id="PF00005">
    <property type="entry name" value="ABC_tran"/>
    <property type="match status" value="1"/>
</dbReference>
<keyword evidence="11" id="KW-1185">Reference proteome</keyword>
<keyword evidence="2" id="KW-0813">Transport</keyword>
<feature type="transmembrane region" description="Helical" evidence="8">
    <location>
        <begin position="482"/>
        <end position="507"/>
    </location>
</feature>
<feature type="domain" description="ABC transporter" evidence="9">
    <location>
        <begin position="45"/>
        <end position="269"/>
    </location>
</feature>
<evidence type="ECO:0000313" key="11">
    <source>
        <dbReference type="Proteomes" id="UP000240830"/>
    </source>
</evidence>
<dbReference type="AlphaFoldDB" id="A0A2H9TNB8"/>
<sequence>MHIVATRCRYPSTLLANGDKDAPTIFDWLQGIHTHMMNLEHRIEVQCHKLSLSVKLPAKKNQTGAEKTLLKDVTVAFKPGRMTAIMGASGAGKTSLLSLLVSQTKPLMHDDVLYPTMTVYECVMMSAKLRLPDSIPLSEKQARADEIIKLLGLEKARDTIIGTPETKGISGGERKRTAIAMEMIMNPDILFLDEPTSGLDTFAAYNVVSQLKSLAENGKTVVATIHQPASKTFNLFDDLLLLAEGRVIYYGPTQNVLEYLSQLDFECPQYTNPADFLFMDVLNESDTSSYAGPIKVGDVHESTNAKLIRAWNASPLSTQLAKKIELNRDPAVLEKIFANSQKESSSTMSQLSFLIRRAAANAIRNKMVIFVRLAKAIFMGIMIASIYYDLPSKKGAAQTQNRASALFFICTIEMFSSVGNSLFQFAGEKSVFIREYGNGYYGLLPYFLSKSVLEVPLGLFTPFVMVSILYPITGLRPGWMHFLIAVVTAQLMSLVGAAIGLLLGAVFPNFQAAMAIMPAITMPMMIFGGLQVNIKSLPWYFKPMPYLSPVRWAFSVLAQNELAGLKFADCAPGTPCSGDAALAFFSLQNDPSISTSWLMLVLMIVVYSFLGFLALWRVSRR</sequence>
<keyword evidence="3 8" id="KW-0812">Transmembrane</keyword>
<dbReference type="SUPFAM" id="SSF52540">
    <property type="entry name" value="P-loop containing nucleoside triphosphate hydrolases"/>
    <property type="match status" value="1"/>
</dbReference>
<evidence type="ECO:0000256" key="6">
    <source>
        <dbReference type="ARBA" id="ARBA00022989"/>
    </source>
</evidence>
<gene>
    <name evidence="10" type="ORF">PSACC_01003</name>
</gene>
<dbReference type="PROSITE" id="PS50893">
    <property type="entry name" value="ABC_TRANSPORTER_2"/>
    <property type="match status" value="1"/>
</dbReference>
<evidence type="ECO:0000256" key="1">
    <source>
        <dbReference type="ARBA" id="ARBA00004141"/>
    </source>
</evidence>
<proteinExistence type="predicted"/>
<dbReference type="STRING" id="1246581.A0A2H9TNB8"/>
<dbReference type="OrthoDB" id="66620at2759"/>
<dbReference type="PANTHER" id="PTHR48041">
    <property type="entry name" value="ABC TRANSPORTER G FAMILY MEMBER 28"/>
    <property type="match status" value="1"/>
</dbReference>
<dbReference type="GO" id="GO:0005524">
    <property type="term" value="F:ATP binding"/>
    <property type="evidence" value="ECO:0007669"/>
    <property type="project" value="UniProtKB-KW"/>
</dbReference>
<dbReference type="GO" id="GO:0016887">
    <property type="term" value="F:ATP hydrolysis activity"/>
    <property type="evidence" value="ECO:0007669"/>
    <property type="project" value="InterPro"/>
</dbReference>
<dbReference type="InterPro" id="IPR003439">
    <property type="entry name" value="ABC_transporter-like_ATP-bd"/>
</dbReference>
<dbReference type="Proteomes" id="UP000240830">
    <property type="component" value="Unassembled WGS sequence"/>
</dbReference>
<reference evidence="10 11" key="1">
    <citation type="submission" date="2016-10" db="EMBL/GenBank/DDBJ databases">
        <title>The genome of Paramicrosporidium saccamoebae is the missing link in understanding Cryptomycota and Microsporidia evolution.</title>
        <authorList>
            <person name="Quandt C.A."/>
            <person name="Beaudet D."/>
            <person name="Corsaro D."/>
            <person name="Michel R."/>
            <person name="Corradi N."/>
            <person name="James T."/>
        </authorList>
    </citation>
    <scope>NUCLEOTIDE SEQUENCE [LARGE SCALE GENOMIC DNA]</scope>
    <source>
        <strain evidence="10 11">KSL3</strain>
    </source>
</reference>
<organism evidence="10 11">
    <name type="scientific">Paramicrosporidium saccamoebae</name>
    <dbReference type="NCBI Taxonomy" id="1246581"/>
    <lineage>
        <taxon>Eukaryota</taxon>
        <taxon>Fungi</taxon>
        <taxon>Fungi incertae sedis</taxon>
        <taxon>Cryptomycota</taxon>
        <taxon>Cryptomycota incertae sedis</taxon>
        <taxon>Paramicrosporidium</taxon>
    </lineage>
</organism>
<evidence type="ECO:0000256" key="7">
    <source>
        <dbReference type="ARBA" id="ARBA00023136"/>
    </source>
</evidence>
<dbReference type="EMBL" id="MTSL01000075">
    <property type="protein sequence ID" value="PJF19160.1"/>
    <property type="molecule type" value="Genomic_DNA"/>
</dbReference>
<feature type="transmembrane region" description="Helical" evidence="8">
    <location>
        <begin position="443"/>
        <end position="470"/>
    </location>
</feature>
<evidence type="ECO:0000256" key="8">
    <source>
        <dbReference type="SAM" id="Phobius"/>
    </source>
</evidence>